<reference evidence="4 5" key="1">
    <citation type="submission" date="2018-09" db="EMBL/GenBank/DDBJ databases">
        <title>Insights into the microbiota of Asian seabass (Lates calcarifer) with tenacibaculosis symptoms and description of sp. nov. Tenacibaculum singaporense.</title>
        <authorList>
            <person name="Miyake S."/>
            <person name="Soh M."/>
            <person name="Azman M.N."/>
            <person name="Ngoh S.Y."/>
            <person name="Orban L."/>
            <person name="Seedorf H."/>
        </authorList>
    </citation>
    <scope>NUCLEOTIDE SEQUENCE [LARGE SCALE GENOMIC DNA]</scope>
    <source>
        <strain evidence="4 5">DSM 13764</strain>
    </source>
</reference>
<dbReference type="RefSeq" id="WP_073182186.1">
    <property type="nucleotide sequence ID" value="NZ_CP032544.1"/>
</dbReference>
<dbReference type="InterPro" id="IPR031325">
    <property type="entry name" value="RHS_repeat"/>
</dbReference>
<gene>
    <name evidence="4" type="ORF">D6200_12255</name>
</gene>
<protein>
    <submittedName>
        <fullName evidence="4">RHS repeat protein</fullName>
    </submittedName>
</protein>
<name>A0ABN5T7E6_9FLAO</name>
<evidence type="ECO:0000313" key="4">
    <source>
        <dbReference type="EMBL" id="AZJ33291.1"/>
    </source>
</evidence>
<dbReference type="NCBIfam" id="TIGR03696">
    <property type="entry name" value="Rhs_assc_core"/>
    <property type="match status" value="1"/>
</dbReference>
<evidence type="ECO:0000259" key="2">
    <source>
        <dbReference type="Pfam" id="PF20148"/>
    </source>
</evidence>
<organism evidence="4 5">
    <name type="scientific">Tenacibaculum mesophilum</name>
    <dbReference type="NCBI Taxonomy" id="104268"/>
    <lineage>
        <taxon>Bacteria</taxon>
        <taxon>Pseudomonadati</taxon>
        <taxon>Bacteroidota</taxon>
        <taxon>Flavobacteriia</taxon>
        <taxon>Flavobacteriales</taxon>
        <taxon>Flavobacteriaceae</taxon>
        <taxon>Tenacibaculum</taxon>
    </lineage>
</organism>
<dbReference type="InterPro" id="IPR050708">
    <property type="entry name" value="T6SS_VgrG/RHS"/>
</dbReference>
<keyword evidence="1" id="KW-0677">Repeat</keyword>
<evidence type="ECO:0000259" key="3">
    <source>
        <dbReference type="Pfam" id="PF25023"/>
    </source>
</evidence>
<dbReference type="PANTHER" id="PTHR32305">
    <property type="match status" value="1"/>
</dbReference>
<proteinExistence type="predicted"/>
<dbReference type="Proteomes" id="UP000269693">
    <property type="component" value="Chromosome"/>
</dbReference>
<feature type="domain" description="Teneurin-like YD-shell" evidence="3">
    <location>
        <begin position="390"/>
        <end position="501"/>
    </location>
</feature>
<dbReference type="PANTHER" id="PTHR32305:SF15">
    <property type="entry name" value="PROTEIN RHSA-RELATED"/>
    <property type="match status" value="1"/>
</dbReference>
<dbReference type="InterPro" id="IPR056823">
    <property type="entry name" value="TEN-like_YD-shell"/>
</dbReference>
<dbReference type="Pfam" id="PF20148">
    <property type="entry name" value="DUF6531"/>
    <property type="match status" value="1"/>
</dbReference>
<feature type="domain" description="Teneurin-like YD-shell" evidence="3">
    <location>
        <begin position="709"/>
        <end position="965"/>
    </location>
</feature>
<dbReference type="InterPro" id="IPR006530">
    <property type="entry name" value="YD"/>
</dbReference>
<dbReference type="Pfam" id="PF05593">
    <property type="entry name" value="RHS_repeat"/>
    <property type="match status" value="2"/>
</dbReference>
<dbReference type="Gene3D" id="2.180.10.10">
    <property type="entry name" value="RHS repeat-associated core"/>
    <property type="match status" value="2"/>
</dbReference>
<evidence type="ECO:0000256" key="1">
    <source>
        <dbReference type="ARBA" id="ARBA00022737"/>
    </source>
</evidence>
<sequence>MLHIPTGQLNIQNTDFELPGIIPFEWKRNNQSWVTYNKSDLGTIWTHNFDQYLELVVHEQYINWKKNNGSIVSIPYVEDGEENVFKDEKISYQRKGNQIILENYEEDLWYVFTKDNFLGNNHYKLTNVQKYQFSIDLNYTNGMLTLITDTANREITFLRNENNLIVQVQVLAEGKMHTLVSYEYDEENRLTSVTNSEGITEQYEYNNNFLTKKIDGNGSVFYWQYENKTDEPKCIKRGFTDGTSVEKFTYEKGITKITDGKGNTTTYYINDEKIVQVQNPLGHSEYWEYDLNDNLICYTDALGQNTYYGYDVYGNQTHIRLPNGAELLYTYENNKLTSVTNAMGAVMLLEYNEIGQLVTQIGYTNDITRYEYKNNLLTTVINPNGLRTYISYTKNYQLNTITDHNKVVTEWKYDELGRVLTIKNSENIAENYRYDSLGRVTSIVTMEANRINLKYDALGNLIQLKDAQHNINFKYNSAGKLLSRKQNNTEILFKYDRADNLKAIVNEEKNVYSFKRNAAGHIVKEIGFDGKTQRYLTNPVGNVVEKIDPLGVSTKITYDRLGKVSEVVYPSGDKETYQYDKNGLLVQAINKNATVVFKRDETGNIITETQNGIEVKSTYNAMGYRTHLESSLGANIAITRNKDNSIANTVAKTEEVSWQAQYVYDALGLEIERNLPGGVTNTWQRRPDGKPEVHAVSVNEKQTTHRRYSWDINDKLTRIFDNIANKGVAFSYDAFNNLAKAGYSDGSFDYKLPDAVGNLYQTEAQNERTYGKAGQLLSCPDFEYSYDANGNLVEKRAKKSVEVWRYTWEENGMLSQVIKPNKDVISFTYDALGRRISKQYNDQKITYWVYDKNVPLHEWSLLEKEDLVTWIFEEDSFVPQAKIQNNETYSIITDHLGTPIQAYHSSGKKVWECELDIYGKARSFTGEKTFIPFRYQGQYEDEETGLYYNRLRYYSIETGGYISQDPIGLVGGMPNMYSYVADSNNWVDVFGLMPLSNPVNQGHHIVPHKAATDLGIEPFNKQTGVPSMYWSDSQFSSGNNHSAMHGYNGLGSDTKPLVKADQIKKAGMSNDEWLTSLQKHYNNPAIQKYKGDLHLINSDGTKGKLIKTNVSPQEAWELTKKWAKEQGIEVKCK</sequence>
<keyword evidence="5" id="KW-1185">Reference proteome</keyword>
<dbReference type="InterPro" id="IPR045351">
    <property type="entry name" value="DUF6531"/>
</dbReference>
<evidence type="ECO:0000313" key="5">
    <source>
        <dbReference type="Proteomes" id="UP000269693"/>
    </source>
</evidence>
<dbReference type="NCBIfam" id="TIGR01643">
    <property type="entry name" value="YD_repeat_2x"/>
    <property type="match status" value="4"/>
</dbReference>
<feature type="domain" description="DUF6531" evidence="2">
    <location>
        <begin position="5"/>
        <end position="70"/>
    </location>
</feature>
<dbReference type="InterPro" id="IPR022385">
    <property type="entry name" value="Rhs_assc_core"/>
</dbReference>
<dbReference type="EMBL" id="CP032544">
    <property type="protein sequence ID" value="AZJ33291.1"/>
    <property type="molecule type" value="Genomic_DNA"/>
</dbReference>
<dbReference type="Pfam" id="PF25023">
    <property type="entry name" value="TEN_YD-shell"/>
    <property type="match status" value="2"/>
</dbReference>
<accession>A0ABN5T7E6</accession>